<keyword evidence="1" id="KW-1133">Transmembrane helix</keyword>
<accession>A0A9N9F342</accession>
<protein>
    <submittedName>
        <fullName evidence="2">4053_t:CDS:1</fullName>
    </submittedName>
</protein>
<dbReference type="OrthoDB" id="2349339at2759"/>
<keyword evidence="3" id="KW-1185">Reference proteome</keyword>
<evidence type="ECO:0000313" key="3">
    <source>
        <dbReference type="Proteomes" id="UP000789831"/>
    </source>
</evidence>
<evidence type="ECO:0000313" key="2">
    <source>
        <dbReference type="EMBL" id="CAG8506630.1"/>
    </source>
</evidence>
<dbReference type="AlphaFoldDB" id="A0A9N9F342"/>
<keyword evidence="1" id="KW-0472">Membrane</keyword>
<proteinExistence type="predicted"/>
<reference evidence="2" key="1">
    <citation type="submission" date="2021-06" db="EMBL/GenBank/DDBJ databases">
        <authorList>
            <person name="Kallberg Y."/>
            <person name="Tangrot J."/>
            <person name="Rosling A."/>
        </authorList>
    </citation>
    <scope>NUCLEOTIDE SEQUENCE</scope>
    <source>
        <strain evidence="2">MT106</strain>
    </source>
</reference>
<organism evidence="2 3">
    <name type="scientific">Ambispora gerdemannii</name>
    <dbReference type="NCBI Taxonomy" id="144530"/>
    <lineage>
        <taxon>Eukaryota</taxon>
        <taxon>Fungi</taxon>
        <taxon>Fungi incertae sedis</taxon>
        <taxon>Mucoromycota</taxon>
        <taxon>Glomeromycotina</taxon>
        <taxon>Glomeromycetes</taxon>
        <taxon>Archaeosporales</taxon>
        <taxon>Ambisporaceae</taxon>
        <taxon>Ambispora</taxon>
    </lineage>
</organism>
<comment type="caution">
    <text evidence="2">The sequence shown here is derived from an EMBL/GenBank/DDBJ whole genome shotgun (WGS) entry which is preliminary data.</text>
</comment>
<feature type="transmembrane region" description="Helical" evidence="1">
    <location>
        <begin position="28"/>
        <end position="57"/>
    </location>
</feature>
<evidence type="ECO:0000256" key="1">
    <source>
        <dbReference type="SAM" id="Phobius"/>
    </source>
</evidence>
<dbReference type="Proteomes" id="UP000789831">
    <property type="component" value="Unassembled WGS sequence"/>
</dbReference>
<name>A0A9N9F342_9GLOM</name>
<gene>
    <name evidence="2" type="ORF">AGERDE_LOCUS4525</name>
</gene>
<keyword evidence="1" id="KW-0812">Transmembrane</keyword>
<dbReference type="EMBL" id="CAJVPL010000529">
    <property type="protein sequence ID" value="CAG8506630.1"/>
    <property type="molecule type" value="Genomic_DNA"/>
</dbReference>
<sequence length="162" mass="17610">MSAVVFQIKDSLCIPTPSKKSNRPGAKYLQLLCLLIFTMVFNLEGSHLVIEALVALFGKGSPSCSPLIDAQKRSGGRSEHSRSCEPIREKFDLLMDENTYTSTIVSPGFGVSKCAFQPDVPSSADLLMHILEGHHGQDLCRKGRRAVQGATVTFVAKKDAES</sequence>